<proteinExistence type="predicted"/>
<evidence type="ECO:0000256" key="1">
    <source>
        <dbReference type="ARBA" id="ARBA00022692"/>
    </source>
</evidence>
<name>A0A2G9CA00_9BURK</name>
<reference evidence="6 7" key="1">
    <citation type="submission" date="2017-11" db="EMBL/GenBank/DDBJ databases">
        <title>Draft genome sequence of Mitsuaria sp. HWN-4.</title>
        <authorList>
            <person name="Gundlapally S.R."/>
        </authorList>
    </citation>
    <scope>NUCLEOTIDE SEQUENCE [LARGE SCALE GENOMIC DNA]</scope>
    <source>
        <strain evidence="6 7">HWN-4</strain>
    </source>
</reference>
<dbReference type="InterPro" id="IPR020846">
    <property type="entry name" value="MFS_dom"/>
</dbReference>
<feature type="transmembrane region" description="Helical" evidence="4">
    <location>
        <begin position="12"/>
        <end position="32"/>
    </location>
</feature>
<evidence type="ECO:0000256" key="2">
    <source>
        <dbReference type="ARBA" id="ARBA00022989"/>
    </source>
</evidence>
<dbReference type="InterPro" id="IPR052714">
    <property type="entry name" value="MFS_Exporter"/>
</dbReference>
<evidence type="ECO:0000313" key="7">
    <source>
        <dbReference type="Proteomes" id="UP000231501"/>
    </source>
</evidence>
<feature type="transmembrane region" description="Helical" evidence="4">
    <location>
        <begin position="254"/>
        <end position="277"/>
    </location>
</feature>
<comment type="caution">
    <text evidence="6">The sequence shown here is derived from an EMBL/GenBank/DDBJ whole genome shotgun (WGS) entry which is preliminary data.</text>
</comment>
<accession>A0A2G9CA00</accession>
<feature type="transmembrane region" description="Helical" evidence="4">
    <location>
        <begin position="87"/>
        <end position="105"/>
    </location>
</feature>
<organism evidence="6 7">
    <name type="scientific">Roseateles chitinivorans</name>
    <dbReference type="NCBI Taxonomy" id="2917965"/>
    <lineage>
        <taxon>Bacteria</taxon>
        <taxon>Pseudomonadati</taxon>
        <taxon>Pseudomonadota</taxon>
        <taxon>Betaproteobacteria</taxon>
        <taxon>Burkholderiales</taxon>
        <taxon>Sphaerotilaceae</taxon>
        <taxon>Roseateles</taxon>
    </lineage>
</organism>
<dbReference type="RefSeq" id="WP_099861662.1">
    <property type="nucleotide sequence ID" value="NZ_PEOG01000024.1"/>
</dbReference>
<gene>
    <name evidence="6" type="ORF">CS062_10815</name>
</gene>
<dbReference type="Gene3D" id="1.20.1250.20">
    <property type="entry name" value="MFS general substrate transporter like domains"/>
    <property type="match status" value="1"/>
</dbReference>
<dbReference type="PROSITE" id="PS50850">
    <property type="entry name" value="MFS"/>
    <property type="match status" value="1"/>
</dbReference>
<keyword evidence="1 4" id="KW-0812">Transmembrane</keyword>
<evidence type="ECO:0000256" key="3">
    <source>
        <dbReference type="ARBA" id="ARBA00023136"/>
    </source>
</evidence>
<feature type="transmembrane region" description="Helical" evidence="4">
    <location>
        <begin position="152"/>
        <end position="172"/>
    </location>
</feature>
<sequence>MSEGPGTASAPDAGYTGLSVGFVAVIASLVAVHACMATTRVAATLWVLHQGYGGGFVGVLLSLFAVAPLGLSMWAGRLADRHGFHRPVGIGVTMAFAGAVLALAAQWLGWLWLLALGCLLCGGAVAVSAVAIQREAGLMARDPSQLKRVFSWVALGPALSNALAPVITGIVIDLAGFSAALVLSTLLPLAAWAVALRVPRQAPVPLAAGAKPRPAWDLLKDRGLRNLLIVNVAMSSCWDAHSFVVPVVGHAKGLSASSIGLVLGSFAAAATLVRLAIVRWAHHIDEVKALRAAMAVATLTLIVYAWLPGTLGLMAGSAVLGLALGAVQPMVLATMHQVTPPDRHGQALGLRMLASNGATVAMPLGFGALAAISVAAAPLWLMASVLVGAQFAARQMGTSSR</sequence>
<feature type="transmembrane region" description="Helical" evidence="4">
    <location>
        <begin position="372"/>
        <end position="393"/>
    </location>
</feature>
<keyword evidence="7" id="KW-1185">Reference proteome</keyword>
<keyword evidence="3 4" id="KW-0472">Membrane</keyword>
<protein>
    <submittedName>
        <fullName evidence="6">MFS transporter</fullName>
    </submittedName>
</protein>
<feature type="transmembrane region" description="Helical" evidence="4">
    <location>
        <begin position="52"/>
        <end position="75"/>
    </location>
</feature>
<dbReference type="Pfam" id="PF07690">
    <property type="entry name" value="MFS_1"/>
    <property type="match status" value="1"/>
</dbReference>
<dbReference type="GO" id="GO:0022857">
    <property type="term" value="F:transmembrane transporter activity"/>
    <property type="evidence" value="ECO:0007669"/>
    <property type="project" value="InterPro"/>
</dbReference>
<feature type="domain" description="Major facilitator superfamily (MFS) profile" evidence="5">
    <location>
        <begin position="168"/>
        <end position="401"/>
    </location>
</feature>
<feature type="transmembrane region" description="Helical" evidence="4">
    <location>
        <begin position="178"/>
        <end position="196"/>
    </location>
</feature>
<dbReference type="PANTHER" id="PTHR23531:SF1">
    <property type="entry name" value="QUINOLENE RESISTANCE PROTEIN NORA"/>
    <property type="match status" value="1"/>
</dbReference>
<dbReference type="PANTHER" id="PTHR23531">
    <property type="entry name" value="QUINOLENE RESISTANCE PROTEIN NORA"/>
    <property type="match status" value="1"/>
</dbReference>
<dbReference type="EMBL" id="PEOG01000024">
    <property type="protein sequence ID" value="PIM53217.1"/>
    <property type="molecule type" value="Genomic_DNA"/>
</dbReference>
<dbReference type="OrthoDB" id="4822895at2"/>
<dbReference type="Proteomes" id="UP000231501">
    <property type="component" value="Unassembled WGS sequence"/>
</dbReference>
<evidence type="ECO:0000256" key="4">
    <source>
        <dbReference type="SAM" id="Phobius"/>
    </source>
</evidence>
<evidence type="ECO:0000313" key="6">
    <source>
        <dbReference type="EMBL" id="PIM53217.1"/>
    </source>
</evidence>
<dbReference type="AlphaFoldDB" id="A0A2G9CA00"/>
<keyword evidence="2 4" id="KW-1133">Transmembrane helix</keyword>
<feature type="transmembrane region" description="Helical" evidence="4">
    <location>
        <begin position="111"/>
        <end position="132"/>
    </location>
</feature>
<evidence type="ECO:0000259" key="5">
    <source>
        <dbReference type="PROSITE" id="PS50850"/>
    </source>
</evidence>
<dbReference type="SUPFAM" id="SSF103473">
    <property type="entry name" value="MFS general substrate transporter"/>
    <property type="match status" value="1"/>
</dbReference>
<dbReference type="InterPro" id="IPR036259">
    <property type="entry name" value="MFS_trans_sf"/>
</dbReference>
<dbReference type="InterPro" id="IPR011701">
    <property type="entry name" value="MFS"/>
</dbReference>